<evidence type="ECO:0000256" key="5">
    <source>
        <dbReference type="PROSITE-ProRule" id="PRU00552"/>
    </source>
</evidence>
<dbReference type="InterPro" id="IPR011545">
    <property type="entry name" value="DEAD/DEAH_box_helicase_dom"/>
</dbReference>
<keyword evidence="4" id="KW-0067">ATP-binding</keyword>
<accession>A0ABQ6MLH8</accession>
<evidence type="ECO:0000256" key="4">
    <source>
        <dbReference type="ARBA" id="ARBA00022840"/>
    </source>
</evidence>
<organism evidence="8 9">
    <name type="scientific">Tetraparma gracilis</name>
    <dbReference type="NCBI Taxonomy" id="2962635"/>
    <lineage>
        <taxon>Eukaryota</taxon>
        <taxon>Sar</taxon>
        <taxon>Stramenopiles</taxon>
        <taxon>Ochrophyta</taxon>
        <taxon>Bolidophyceae</taxon>
        <taxon>Parmales</taxon>
        <taxon>Triparmaceae</taxon>
        <taxon>Tetraparma</taxon>
    </lineage>
</organism>
<comment type="caution">
    <text evidence="8">The sequence shown here is derived from an EMBL/GenBank/DDBJ whole genome shotgun (WGS) entry which is preliminary data.</text>
</comment>
<evidence type="ECO:0000313" key="9">
    <source>
        <dbReference type="Proteomes" id="UP001165060"/>
    </source>
</evidence>
<dbReference type="Pfam" id="PF00270">
    <property type="entry name" value="DEAD"/>
    <property type="match status" value="1"/>
</dbReference>
<reference evidence="8 9" key="1">
    <citation type="journal article" date="2023" name="Commun. Biol.">
        <title>Genome analysis of Parmales, the sister group of diatoms, reveals the evolutionary specialization of diatoms from phago-mixotrophs to photoautotrophs.</title>
        <authorList>
            <person name="Ban H."/>
            <person name="Sato S."/>
            <person name="Yoshikawa S."/>
            <person name="Yamada K."/>
            <person name="Nakamura Y."/>
            <person name="Ichinomiya M."/>
            <person name="Sato N."/>
            <person name="Blanc-Mathieu R."/>
            <person name="Endo H."/>
            <person name="Kuwata A."/>
            <person name="Ogata H."/>
        </authorList>
    </citation>
    <scope>NUCLEOTIDE SEQUENCE [LARGE SCALE GENOMIC DNA]</scope>
</reference>
<name>A0ABQ6MLH8_9STRA</name>
<dbReference type="InterPro" id="IPR027417">
    <property type="entry name" value="P-loop_NTPase"/>
</dbReference>
<dbReference type="Proteomes" id="UP001165060">
    <property type="component" value="Unassembled WGS sequence"/>
</dbReference>
<feature type="short sequence motif" description="Q motif" evidence="5">
    <location>
        <begin position="45"/>
        <end position="73"/>
    </location>
</feature>
<dbReference type="PROSITE" id="PS51195">
    <property type="entry name" value="Q_MOTIF"/>
    <property type="match status" value="1"/>
</dbReference>
<gene>
    <name evidence="8" type="ORF">TeGR_g4184</name>
</gene>
<keyword evidence="3" id="KW-0347">Helicase</keyword>
<evidence type="ECO:0000256" key="2">
    <source>
        <dbReference type="ARBA" id="ARBA00022801"/>
    </source>
</evidence>
<dbReference type="PROSITE" id="PS51192">
    <property type="entry name" value="HELICASE_ATP_BIND_1"/>
    <property type="match status" value="1"/>
</dbReference>
<dbReference type="PANTHER" id="PTHR47958">
    <property type="entry name" value="ATP-DEPENDENT RNA HELICASE DBP3"/>
    <property type="match status" value="1"/>
</dbReference>
<dbReference type="Gene3D" id="3.40.50.300">
    <property type="entry name" value="P-loop containing nucleotide triphosphate hydrolases"/>
    <property type="match status" value="1"/>
</dbReference>
<evidence type="ECO:0000259" key="7">
    <source>
        <dbReference type="PROSITE" id="PS51195"/>
    </source>
</evidence>
<dbReference type="SUPFAM" id="SSF52540">
    <property type="entry name" value="P-loop containing nucleoside triphosphate hydrolases"/>
    <property type="match status" value="1"/>
</dbReference>
<evidence type="ECO:0000313" key="8">
    <source>
        <dbReference type="EMBL" id="GMI28602.1"/>
    </source>
</evidence>
<sequence>MPAAPASDVLTAKLQKLAMDRQKATLTNRLKVIQSNAASHLSSMSTFQEMNLPPHLLSGVFGMGFDKPSAIQAYALPRILAAPPQNLIAQAQSGSGKTAAFVLGMLYRVAVDDPPTTQALCVTPTRELAVQIVHSCLVPMAANIGGLRTRMGLAGETIERGRTVEAHIVVGTPGKTCEWLKKRMIDPKTVRVLVLDEADEMCNESSHRANSLLVRKAVGPQCQVLFFSATFPPAVLEYAEKMVGACDKILIASDEELVLDVIKQIWVDTEQYQGGKLKFLEDM</sequence>
<feature type="domain" description="Helicase ATP-binding" evidence="6">
    <location>
        <begin position="78"/>
        <end position="249"/>
    </location>
</feature>
<evidence type="ECO:0008006" key="10">
    <source>
        <dbReference type="Google" id="ProtNLM"/>
    </source>
</evidence>
<dbReference type="InterPro" id="IPR014001">
    <property type="entry name" value="Helicase_ATP-bd"/>
</dbReference>
<protein>
    <recommendedName>
        <fullName evidence="10">RNA helicase</fullName>
    </recommendedName>
</protein>
<evidence type="ECO:0000259" key="6">
    <source>
        <dbReference type="PROSITE" id="PS51192"/>
    </source>
</evidence>
<keyword evidence="1" id="KW-0547">Nucleotide-binding</keyword>
<proteinExistence type="predicted"/>
<dbReference type="InterPro" id="IPR014014">
    <property type="entry name" value="RNA_helicase_DEAD_Q_motif"/>
</dbReference>
<dbReference type="EMBL" id="BRYB01002985">
    <property type="protein sequence ID" value="GMI28602.1"/>
    <property type="molecule type" value="Genomic_DNA"/>
</dbReference>
<keyword evidence="9" id="KW-1185">Reference proteome</keyword>
<keyword evidence="2" id="KW-0378">Hydrolase</keyword>
<dbReference type="SMART" id="SM00487">
    <property type="entry name" value="DEXDc"/>
    <property type="match status" value="1"/>
</dbReference>
<feature type="domain" description="DEAD-box RNA helicase Q" evidence="7">
    <location>
        <begin position="45"/>
        <end position="73"/>
    </location>
</feature>
<evidence type="ECO:0000256" key="3">
    <source>
        <dbReference type="ARBA" id="ARBA00022806"/>
    </source>
</evidence>
<evidence type="ECO:0000256" key="1">
    <source>
        <dbReference type="ARBA" id="ARBA00022741"/>
    </source>
</evidence>